<dbReference type="RefSeq" id="WP_330646925.1">
    <property type="nucleotide sequence ID" value="NZ_CP135444.1"/>
</dbReference>
<evidence type="ECO:0000313" key="6">
    <source>
        <dbReference type="Proteomes" id="UP001623290"/>
    </source>
</evidence>
<evidence type="ECO:0000256" key="3">
    <source>
        <dbReference type="ARBA" id="ARBA00023163"/>
    </source>
</evidence>
<dbReference type="InterPro" id="IPR036388">
    <property type="entry name" value="WH-like_DNA-bd_sf"/>
</dbReference>
<geneLocation type="plasmid" evidence="5 6">
    <name>unnamed1</name>
</geneLocation>
<evidence type="ECO:0000256" key="2">
    <source>
        <dbReference type="ARBA" id="ARBA00023125"/>
    </source>
</evidence>
<dbReference type="EMBL" id="CP135444">
    <property type="protein sequence ID" value="WRY35177.1"/>
    <property type="molecule type" value="Genomic_DNA"/>
</dbReference>
<dbReference type="SUPFAM" id="SSF46785">
    <property type="entry name" value="Winged helix' DNA-binding domain"/>
    <property type="match status" value="1"/>
</dbReference>
<evidence type="ECO:0000313" key="5">
    <source>
        <dbReference type="EMBL" id="WRY35177.1"/>
    </source>
</evidence>
<organism evidence="5 6">
    <name type="scientific">Thioclava litoralis</name>
    <dbReference type="NCBI Taxonomy" id="3076557"/>
    <lineage>
        <taxon>Bacteria</taxon>
        <taxon>Pseudomonadati</taxon>
        <taxon>Pseudomonadota</taxon>
        <taxon>Alphaproteobacteria</taxon>
        <taxon>Rhodobacterales</taxon>
        <taxon>Paracoccaceae</taxon>
        <taxon>Thioclava</taxon>
    </lineage>
</organism>
<dbReference type="PROSITE" id="PS01117">
    <property type="entry name" value="HTH_MARR_1"/>
    <property type="match status" value="1"/>
</dbReference>
<keyword evidence="3" id="KW-0804">Transcription</keyword>
<name>A0ABZ1E286_9RHOB</name>
<keyword evidence="2" id="KW-0238">DNA-binding</keyword>
<dbReference type="SMART" id="SM00347">
    <property type="entry name" value="HTH_MARR"/>
    <property type="match status" value="1"/>
</dbReference>
<dbReference type="Pfam" id="PF12802">
    <property type="entry name" value="MarR_2"/>
    <property type="match status" value="1"/>
</dbReference>
<keyword evidence="6" id="KW-1185">Reference proteome</keyword>
<feature type="domain" description="HTH marR-type" evidence="4">
    <location>
        <begin position="12"/>
        <end position="144"/>
    </location>
</feature>
<dbReference type="PANTHER" id="PTHR42756:SF1">
    <property type="entry name" value="TRANSCRIPTIONAL REPRESSOR OF EMRAB OPERON"/>
    <property type="match status" value="1"/>
</dbReference>
<keyword evidence="1" id="KW-0805">Transcription regulation</keyword>
<dbReference type="PRINTS" id="PR00598">
    <property type="entry name" value="HTHMARR"/>
</dbReference>
<sequence>MPHLTDHDYDPLDNFGRLLIDAASLLSRAVDKRARSLGISGPQLVVLIRIGGGANRTAAELCRGLDYDSGAMTRMLDRLIKLGLVQKAPDPKDGRMIILSLTEKGAALYPALKPVAIDVINQHLQGFGSEEVLQFGAMLRRLIENADPLVGRSETGADASAKKDNIGTT</sequence>
<gene>
    <name evidence="5" type="ORF">RPE78_15165</name>
</gene>
<reference evidence="5 6" key="1">
    <citation type="submission" date="2023-09" db="EMBL/GenBank/DDBJ databases">
        <title>Thioclava shenzhenensis sp. nov., a multidrug resistant bacteria-antagonizing species isolated from coastal seawater.</title>
        <authorList>
            <person name="Long M."/>
        </authorList>
    </citation>
    <scope>NUCLEOTIDE SEQUENCE [LARGE SCALE GENOMIC DNA]</scope>
    <source>
        <strain evidence="5 6">FTW29</strain>
        <plasmid evidence="5 6">unnamed1</plasmid>
    </source>
</reference>
<dbReference type="InterPro" id="IPR036390">
    <property type="entry name" value="WH_DNA-bd_sf"/>
</dbReference>
<protein>
    <submittedName>
        <fullName evidence="5">MarR family transcriptional regulator</fullName>
    </submittedName>
</protein>
<dbReference type="InterPro" id="IPR000835">
    <property type="entry name" value="HTH_MarR-typ"/>
</dbReference>
<proteinExistence type="predicted"/>
<dbReference type="Gene3D" id="1.10.10.10">
    <property type="entry name" value="Winged helix-like DNA-binding domain superfamily/Winged helix DNA-binding domain"/>
    <property type="match status" value="1"/>
</dbReference>
<dbReference type="PANTHER" id="PTHR42756">
    <property type="entry name" value="TRANSCRIPTIONAL REGULATOR, MARR"/>
    <property type="match status" value="1"/>
</dbReference>
<evidence type="ECO:0000256" key="1">
    <source>
        <dbReference type="ARBA" id="ARBA00023015"/>
    </source>
</evidence>
<keyword evidence="5" id="KW-0614">Plasmid</keyword>
<dbReference type="InterPro" id="IPR023187">
    <property type="entry name" value="Tscrpt_reg_MarR-type_CS"/>
</dbReference>
<dbReference type="Proteomes" id="UP001623290">
    <property type="component" value="Plasmid unnamed1"/>
</dbReference>
<dbReference type="PROSITE" id="PS50995">
    <property type="entry name" value="HTH_MARR_2"/>
    <property type="match status" value="1"/>
</dbReference>
<evidence type="ECO:0000259" key="4">
    <source>
        <dbReference type="PROSITE" id="PS50995"/>
    </source>
</evidence>
<accession>A0ABZ1E286</accession>